<protein>
    <submittedName>
        <fullName evidence="6">Patatin</fullName>
    </submittedName>
</protein>
<dbReference type="RefSeq" id="WP_169697983.1">
    <property type="nucleotide sequence ID" value="NZ_LS974202.1"/>
</dbReference>
<dbReference type="InterPro" id="IPR050301">
    <property type="entry name" value="NTE"/>
</dbReference>
<dbReference type="CDD" id="cd07209">
    <property type="entry name" value="Pat_hypo_Ecoli_Z1214_like"/>
    <property type="match status" value="1"/>
</dbReference>
<accession>A0A7Z7LCK8</accession>
<evidence type="ECO:0000259" key="5">
    <source>
        <dbReference type="PROSITE" id="PS51635"/>
    </source>
</evidence>
<evidence type="ECO:0000256" key="3">
    <source>
        <dbReference type="ARBA" id="ARBA00023098"/>
    </source>
</evidence>
<dbReference type="InterPro" id="IPR002641">
    <property type="entry name" value="PNPLA_dom"/>
</dbReference>
<feature type="short sequence motif" description="GXGXXG" evidence="4">
    <location>
        <begin position="27"/>
        <end position="32"/>
    </location>
</feature>
<dbReference type="GO" id="GO:0016787">
    <property type="term" value="F:hydrolase activity"/>
    <property type="evidence" value="ECO:0007669"/>
    <property type="project" value="UniProtKB-UniRule"/>
</dbReference>
<feature type="short sequence motif" description="GXSXG" evidence="4">
    <location>
        <begin position="54"/>
        <end position="58"/>
    </location>
</feature>
<evidence type="ECO:0000256" key="1">
    <source>
        <dbReference type="ARBA" id="ARBA00022801"/>
    </source>
</evidence>
<name>A0A7Z7LCK8_9BACT</name>
<dbReference type="SUPFAM" id="SSF52151">
    <property type="entry name" value="FabD/lysophospholipase-like"/>
    <property type="match status" value="1"/>
</dbReference>
<gene>
    <name evidence="6" type="ORF">MESINF_0073</name>
</gene>
<dbReference type="PANTHER" id="PTHR14226:SF57">
    <property type="entry name" value="BLR7027 PROTEIN"/>
    <property type="match status" value="1"/>
</dbReference>
<proteinExistence type="predicted"/>
<keyword evidence="7" id="KW-1185">Reference proteome</keyword>
<evidence type="ECO:0000256" key="4">
    <source>
        <dbReference type="PROSITE-ProRule" id="PRU01161"/>
    </source>
</evidence>
<dbReference type="Pfam" id="PF01734">
    <property type="entry name" value="Patatin"/>
    <property type="match status" value="1"/>
</dbReference>
<feature type="active site" description="Proton acceptor" evidence="4">
    <location>
        <position position="196"/>
    </location>
</feature>
<dbReference type="Gene3D" id="3.40.1090.10">
    <property type="entry name" value="Cytosolic phospholipase A2 catalytic domain"/>
    <property type="match status" value="2"/>
</dbReference>
<sequence length="438" mass="49160">MKRHSLLAVFCTLLFSSLLPVAVVFSGGGGRGAYQVGVYGALLDLDIEIEGIFGTSVGAINAAGIISEGYEATKDLWYDMEYTQLMEASPELYNLLQGKLFSLNTLELASALRLLTTEGGIDVSLLKEKLRKIISEEKIRKSRMDFGVVAYSLSDVRPFVIYKENCPEGLLVDYVLASANFPAFKREEIGNELFIDGGVYSNIPLFMARERGFKEVVAVDVMGLRIGNSLAYVNLFNEGMEVILLEPSQQFGTVMTFDGEISVKYVICGYLDTMKAFGKLVGDRYFIFGDSDPLADRFLCLDLESRCEALALVGLKAVENAPAEYHYYRQLIPWLETVMDCEFTSPALTVMKVLEELAEFLEIDRLWPYTPGLILEKVESTWDPALYIHERSVQFLTKYNKLLRLVTYVSEKSPYSGVESADFAEFVEKFRLRLSLSN</sequence>
<dbReference type="PANTHER" id="PTHR14226">
    <property type="entry name" value="NEUROPATHY TARGET ESTERASE/SWISS CHEESE D.MELANOGASTER"/>
    <property type="match status" value="1"/>
</dbReference>
<dbReference type="PROSITE" id="PS51635">
    <property type="entry name" value="PNPLA"/>
    <property type="match status" value="1"/>
</dbReference>
<keyword evidence="1 4" id="KW-0378">Hydrolase</keyword>
<reference evidence="6 7" key="1">
    <citation type="submission" date="2017-01" db="EMBL/GenBank/DDBJ databases">
        <authorList>
            <person name="Erauso G."/>
        </authorList>
    </citation>
    <scope>NUCLEOTIDE SEQUENCE [LARGE SCALE GENOMIC DNA]</scope>
    <source>
        <strain evidence="6">MESINF1</strain>
    </source>
</reference>
<feature type="short sequence motif" description="DGA/G" evidence="4">
    <location>
        <begin position="196"/>
        <end position="198"/>
    </location>
</feature>
<evidence type="ECO:0000313" key="7">
    <source>
        <dbReference type="Proteomes" id="UP000250796"/>
    </source>
</evidence>
<dbReference type="Proteomes" id="UP000250796">
    <property type="component" value="Chromosome MESINF"/>
</dbReference>
<organism evidence="6 7">
    <name type="scientific">Mesotoga infera</name>
    <dbReference type="NCBI Taxonomy" id="1236046"/>
    <lineage>
        <taxon>Bacteria</taxon>
        <taxon>Thermotogati</taxon>
        <taxon>Thermotogota</taxon>
        <taxon>Thermotogae</taxon>
        <taxon>Kosmotogales</taxon>
        <taxon>Kosmotogaceae</taxon>
        <taxon>Mesotoga</taxon>
    </lineage>
</organism>
<dbReference type="InterPro" id="IPR016035">
    <property type="entry name" value="Acyl_Trfase/lysoPLipase"/>
</dbReference>
<dbReference type="EMBL" id="LS974202">
    <property type="protein sequence ID" value="SSC11522.1"/>
    <property type="molecule type" value="Genomic_DNA"/>
</dbReference>
<keyword evidence="3 4" id="KW-0443">Lipid metabolism</keyword>
<dbReference type="GO" id="GO:0016042">
    <property type="term" value="P:lipid catabolic process"/>
    <property type="evidence" value="ECO:0007669"/>
    <property type="project" value="UniProtKB-UniRule"/>
</dbReference>
<evidence type="ECO:0000256" key="2">
    <source>
        <dbReference type="ARBA" id="ARBA00022963"/>
    </source>
</evidence>
<feature type="active site" description="Nucleophile" evidence="4">
    <location>
        <position position="56"/>
    </location>
</feature>
<keyword evidence="2 4" id="KW-0442">Lipid degradation</keyword>
<dbReference type="KEGG" id="minf:MESINF_0073"/>
<dbReference type="AlphaFoldDB" id="A0A7Z7LCK8"/>
<feature type="domain" description="PNPLA" evidence="5">
    <location>
        <begin position="23"/>
        <end position="209"/>
    </location>
</feature>
<evidence type="ECO:0000313" key="6">
    <source>
        <dbReference type="EMBL" id="SSC11522.1"/>
    </source>
</evidence>